<evidence type="ECO:0000256" key="8">
    <source>
        <dbReference type="ARBA" id="ARBA00023002"/>
    </source>
</evidence>
<gene>
    <name evidence="13" type="primary">TECR</name>
</gene>
<dbReference type="PANTHER" id="PTHR10556">
    <property type="entry name" value="3-OXO-5-ALPHA-STEROID 4-DEHYDROGENASE"/>
    <property type="match status" value="1"/>
</dbReference>
<feature type="transmembrane region" description="Helical" evidence="11">
    <location>
        <begin position="187"/>
        <end position="207"/>
    </location>
</feature>
<reference evidence="13" key="1">
    <citation type="journal article" date="2013" name="Genome Biol. Evol.">
        <title>Punctuated emergences of genetic and phenotypic innovations in eumetazoan, bilaterian, euteleostome, and hominidae ancestors.</title>
        <authorList>
            <person name="Wenger Y."/>
            <person name="Galliot B."/>
        </authorList>
    </citation>
    <scope>NUCLEOTIDE SEQUENCE</scope>
    <source>
        <tissue evidence="13">Whole animals</tissue>
    </source>
</reference>
<evidence type="ECO:0000256" key="2">
    <source>
        <dbReference type="ARBA" id="ARBA00004240"/>
    </source>
</evidence>
<feature type="transmembrane region" description="Helical" evidence="11">
    <location>
        <begin position="156"/>
        <end position="175"/>
    </location>
</feature>
<organism evidence="13">
    <name type="scientific">Hydra vulgaris</name>
    <name type="common">Hydra</name>
    <name type="synonym">Hydra attenuata</name>
    <dbReference type="NCBI Taxonomy" id="6087"/>
    <lineage>
        <taxon>Eukaryota</taxon>
        <taxon>Metazoa</taxon>
        <taxon>Cnidaria</taxon>
        <taxon>Hydrozoa</taxon>
        <taxon>Hydroidolina</taxon>
        <taxon>Anthoathecata</taxon>
        <taxon>Aplanulata</taxon>
        <taxon>Hydridae</taxon>
        <taxon>Hydra</taxon>
    </lineage>
</organism>
<sequence length="242" mass="28307">MKVELLNATTKAVLITFDDLSIYTSVGEIKELYRNVKPHLYPSRQAFRVEPRGPILDDKQTLQSLKFDSTARFYFKDLGPQVQWKTVFLVEYAGPLFVYLIFYLRPSIIYGVGSNAKLIHENVHLAFGCFIFHYVKRLLETQFVHRFSHGTMPIGNLFKNCTYYWGFTALVAYFINHPLYTPATYGYLQVYTSLFGFLLLRAWKLFYSCGFKKFKTRRIKGKKDTKSYIKSFYLVVSFSILS</sequence>
<keyword evidence="6" id="KW-0256">Endoplasmic reticulum</keyword>
<dbReference type="GO" id="GO:0016020">
    <property type="term" value="C:membrane"/>
    <property type="evidence" value="ECO:0007669"/>
    <property type="project" value="UniProtKB-SubCell"/>
</dbReference>
<keyword evidence="10 11" id="KW-0472">Membrane</keyword>
<dbReference type="GO" id="GO:0016491">
    <property type="term" value="F:oxidoreductase activity"/>
    <property type="evidence" value="ECO:0007669"/>
    <property type="project" value="UniProtKB-KW"/>
</dbReference>
<accession>T2M4P1</accession>
<evidence type="ECO:0000256" key="3">
    <source>
        <dbReference type="ARBA" id="ARBA00007742"/>
    </source>
</evidence>
<evidence type="ECO:0000259" key="12">
    <source>
        <dbReference type="Pfam" id="PF21696"/>
    </source>
</evidence>
<dbReference type="Gene3D" id="3.10.20.90">
    <property type="entry name" value="Phosphatidylinositol 3-kinase Catalytic Subunit, Chain A, domain 1"/>
    <property type="match status" value="1"/>
</dbReference>
<dbReference type="InterPro" id="IPR049127">
    <property type="entry name" value="TECR-like_N"/>
</dbReference>
<keyword evidence="5 11" id="KW-0812">Transmembrane</keyword>
<dbReference type="GO" id="GO:0005783">
    <property type="term" value="C:endoplasmic reticulum"/>
    <property type="evidence" value="ECO:0007669"/>
    <property type="project" value="UniProtKB-SubCell"/>
</dbReference>
<evidence type="ECO:0000256" key="9">
    <source>
        <dbReference type="ARBA" id="ARBA00023098"/>
    </source>
</evidence>
<feature type="domain" description="TECR-like N-terminal" evidence="12">
    <location>
        <begin position="1"/>
        <end position="77"/>
    </location>
</feature>
<keyword evidence="8" id="KW-0560">Oxidoreductase</keyword>
<evidence type="ECO:0000256" key="10">
    <source>
        <dbReference type="ARBA" id="ARBA00023136"/>
    </source>
</evidence>
<protein>
    <submittedName>
        <fullName evidence="13">Trans-2,3-enoyl-CoA reductase</fullName>
    </submittedName>
</protein>
<dbReference type="Pfam" id="PF21696">
    <property type="entry name" value="TECR_N"/>
    <property type="match status" value="1"/>
</dbReference>
<name>T2M4P1_HYDVU</name>
<evidence type="ECO:0000256" key="4">
    <source>
        <dbReference type="ARBA" id="ARBA00022516"/>
    </source>
</evidence>
<keyword evidence="9" id="KW-0443">Lipid metabolism</keyword>
<comment type="subcellular location">
    <subcellularLocation>
        <location evidence="2">Endoplasmic reticulum</location>
    </subcellularLocation>
    <subcellularLocation>
        <location evidence="1">Membrane</location>
        <topology evidence="1">Multi-pass membrane protein</topology>
    </subcellularLocation>
</comment>
<evidence type="ECO:0000313" key="13">
    <source>
        <dbReference type="EMBL" id="CDG66922.1"/>
    </source>
</evidence>
<evidence type="ECO:0000256" key="7">
    <source>
        <dbReference type="ARBA" id="ARBA00022989"/>
    </source>
</evidence>
<dbReference type="FunFam" id="3.10.20.90:FF:000131">
    <property type="entry name" value="trans-2,3-enoyl-CoA reductase-like"/>
    <property type="match status" value="1"/>
</dbReference>
<keyword evidence="4" id="KW-0444">Lipid biosynthesis</keyword>
<evidence type="ECO:0000256" key="5">
    <source>
        <dbReference type="ARBA" id="ARBA00022692"/>
    </source>
</evidence>
<keyword evidence="7 11" id="KW-1133">Transmembrane helix</keyword>
<evidence type="ECO:0000256" key="6">
    <source>
        <dbReference type="ARBA" id="ARBA00022824"/>
    </source>
</evidence>
<feature type="transmembrane region" description="Helical" evidence="11">
    <location>
        <begin position="86"/>
        <end position="106"/>
    </location>
</feature>
<dbReference type="EMBL" id="HAAD01000690">
    <property type="protein sequence ID" value="CDG66922.1"/>
    <property type="molecule type" value="mRNA"/>
</dbReference>
<proteinExistence type="evidence at transcript level"/>
<dbReference type="AlphaFoldDB" id="T2M4P1"/>
<evidence type="ECO:0000256" key="11">
    <source>
        <dbReference type="SAM" id="Phobius"/>
    </source>
</evidence>
<dbReference type="OrthoDB" id="540503at2759"/>
<dbReference type="PANTHER" id="PTHR10556:SF28">
    <property type="entry name" value="VERY-LONG-CHAIN ENOYL-COA REDUCTASE"/>
    <property type="match status" value="1"/>
</dbReference>
<dbReference type="InterPro" id="IPR039357">
    <property type="entry name" value="SRD5A/TECR"/>
</dbReference>
<comment type="similarity">
    <text evidence="3">Belongs to the steroid 5-alpha reductase family.</text>
</comment>
<evidence type="ECO:0000256" key="1">
    <source>
        <dbReference type="ARBA" id="ARBA00004141"/>
    </source>
</evidence>
<dbReference type="GO" id="GO:0042761">
    <property type="term" value="P:very long-chain fatty acid biosynthetic process"/>
    <property type="evidence" value="ECO:0007669"/>
    <property type="project" value="TreeGrafter"/>
</dbReference>
<feature type="transmembrane region" description="Helical" evidence="11">
    <location>
        <begin position="118"/>
        <end position="135"/>
    </location>
</feature>